<proteinExistence type="predicted"/>
<evidence type="ECO:0000313" key="1">
    <source>
        <dbReference type="EMBL" id="ADB32013.1"/>
    </source>
</evidence>
<dbReference type="STRING" id="479435.Kfla_2948"/>
<protein>
    <submittedName>
        <fullName evidence="1">Uncharacterized protein</fullName>
    </submittedName>
</protein>
<evidence type="ECO:0000313" key="2">
    <source>
        <dbReference type="Proteomes" id="UP000007967"/>
    </source>
</evidence>
<reference evidence="2" key="1">
    <citation type="submission" date="2009-09" db="EMBL/GenBank/DDBJ databases">
        <title>The complete genome of Kribbella flavida DSM 17836.</title>
        <authorList>
            <consortium name="US DOE Joint Genome Institute (JGI-PGF)"/>
            <person name="Lucas S."/>
            <person name="Copeland A."/>
            <person name="Lapidus A."/>
            <person name="Glavina del Rio T."/>
            <person name="Dalin E."/>
            <person name="Tice H."/>
            <person name="Bruce D."/>
            <person name="Goodwin L."/>
            <person name="Pitluck S."/>
            <person name="Kyrpides N."/>
            <person name="Mavromatis K."/>
            <person name="Ivanova N."/>
            <person name="Saunders E."/>
            <person name="Brettin T."/>
            <person name="Detter J.C."/>
            <person name="Han C."/>
            <person name="Larimer F."/>
            <person name="Land M."/>
            <person name="Hauser L."/>
            <person name="Markowitz V."/>
            <person name="Cheng J.-F."/>
            <person name="Hugenholtz P."/>
            <person name="Woyke T."/>
            <person name="Wu D."/>
            <person name="Pukall R."/>
            <person name="Klenk H.-P."/>
            <person name="Eisen J.A."/>
        </authorList>
    </citation>
    <scope>NUCLEOTIDE SEQUENCE [LARGE SCALE GENOMIC DNA]</scope>
    <source>
        <strain evidence="2">DSM 17836 / JCM 10339 / NBRC 14399</strain>
    </source>
</reference>
<reference evidence="1 2" key="2">
    <citation type="journal article" date="2010" name="Stand. Genomic Sci.">
        <title>Complete genome sequence of Kribbella flavida type strain (IFO 14399).</title>
        <authorList>
            <person name="Pukall R."/>
            <person name="Lapidus A."/>
            <person name="Glavina Del Rio T."/>
            <person name="Copeland A."/>
            <person name="Tice H."/>
            <person name="Cheng J.-F."/>
            <person name="Lucas S."/>
            <person name="Chen F."/>
            <person name="Nolan M."/>
            <person name="LaButti K."/>
            <person name="Pati A."/>
            <person name="Ivanova N."/>
            <person name="Mavrommatis K."/>
            <person name="Mikhailova N."/>
            <person name="Pitluck S."/>
            <person name="Bruce D."/>
            <person name="Goodwin L."/>
            <person name="Land M."/>
            <person name="Hauser L."/>
            <person name="Chang Y.-J."/>
            <person name="Jeffries C.D."/>
            <person name="Chen A."/>
            <person name="Palaniappan K."/>
            <person name="Chain P."/>
            <person name="Rohde M."/>
            <person name="Goeker M."/>
            <person name="Bristow J."/>
            <person name="Eisen J.A."/>
            <person name="Markowitz V."/>
            <person name="Hugenholtz P."/>
            <person name="Kyrpides N.C."/>
            <person name="Klenk H.-P."/>
            <person name="Brettin T."/>
        </authorList>
    </citation>
    <scope>NUCLEOTIDE SEQUENCE [LARGE SCALE GENOMIC DNA]</scope>
    <source>
        <strain evidence="2">DSM 17836 / JCM 10339 / NBRC 14399</strain>
    </source>
</reference>
<dbReference type="RefSeq" id="WP_012920569.1">
    <property type="nucleotide sequence ID" value="NC_013729.1"/>
</dbReference>
<dbReference type="EMBL" id="CP001736">
    <property type="protein sequence ID" value="ADB32013.1"/>
    <property type="molecule type" value="Genomic_DNA"/>
</dbReference>
<name>D2Q1M4_KRIFD</name>
<organism evidence="1 2">
    <name type="scientific">Kribbella flavida (strain DSM 17836 / JCM 10339 / NBRC 14399)</name>
    <dbReference type="NCBI Taxonomy" id="479435"/>
    <lineage>
        <taxon>Bacteria</taxon>
        <taxon>Bacillati</taxon>
        <taxon>Actinomycetota</taxon>
        <taxon>Actinomycetes</taxon>
        <taxon>Propionibacteriales</taxon>
        <taxon>Kribbellaceae</taxon>
        <taxon>Kribbella</taxon>
    </lineage>
</organism>
<accession>D2Q1M4</accession>
<dbReference type="Proteomes" id="UP000007967">
    <property type="component" value="Chromosome"/>
</dbReference>
<sequence>MTRPSAADLLALHAVRLKGMADDLAVADRFALDPAATNELLLDFQAFGWITWSEFAGTGGWSLTESGRAKNEQQLSSELSRTPGTAVVDEVYRDFLPLNDRLQQACTQWQLRPSPGDPLAANDHTDPAWDRRVIEELASLAQQLGLLSDRLCTALERFGGYDRRFAAALDRASAGDGRWVDGTGIDSCHTVWFELHEDLIATLNLTRGTEYPPNA</sequence>
<dbReference type="eggNOG" id="ENOG502ZK49">
    <property type="taxonomic scope" value="Bacteria"/>
</dbReference>
<dbReference type="OrthoDB" id="3568381at2"/>
<dbReference type="HOGENOM" id="CLU_110202_0_0_11"/>
<dbReference type="AlphaFoldDB" id="D2Q1M4"/>
<dbReference type="KEGG" id="kfl:Kfla_2948"/>
<gene>
    <name evidence="1" type="ordered locus">Kfla_2948</name>
</gene>
<keyword evidence="2" id="KW-1185">Reference proteome</keyword>